<evidence type="ECO:0000313" key="13">
    <source>
        <dbReference type="EMBL" id="GGO55031.1"/>
    </source>
</evidence>
<dbReference type="Gene3D" id="3.40.1190.10">
    <property type="entry name" value="Mur-like, catalytic domain"/>
    <property type="match status" value="1"/>
</dbReference>
<dbReference type="Gene3D" id="3.90.190.20">
    <property type="entry name" value="Mur ligase, C-terminal domain"/>
    <property type="match status" value="1"/>
</dbReference>
<keyword evidence="4" id="KW-0479">Metal-binding</keyword>
<dbReference type="SUPFAM" id="SSF53623">
    <property type="entry name" value="MurD-like peptide ligases, catalytic domain"/>
    <property type="match status" value="1"/>
</dbReference>
<evidence type="ECO:0000256" key="5">
    <source>
        <dbReference type="ARBA" id="ARBA00022741"/>
    </source>
</evidence>
<dbReference type="Pfam" id="PF08245">
    <property type="entry name" value="Mur_ligase_M"/>
    <property type="match status" value="1"/>
</dbReference>
<evidence type="ECO:0000256" key="2">
    <source>
        <dbReference type="ARBA" id="ARBA00013025"/>
    </source>
</evidence>
<keyword evidence="6" id="KW-0067">ATP-binding</keyword>
<gene>
    <name evidence="13" type="primary">folC</name>
    <name evidence="13" type="ORF">GCM10012286_66210</name>
</gene>
<dbReference type="NCBIfam" id="TIGR01499">
    <property type="entry name" value="folC"/>
    <property type="match status" value="1"/>
</dbReference>
<dbReference type="Pfam" id="PF02875">
    <property type="entry name" value="Mur_ligase_C"/>
    <property type="match status" value="1"/>
</dbReference>
<dbReference type="SUPFAM" id="SSF53244">
    <property type="entry name" value="MurD-like peptide ligases, peptide-binding domain"/>
    <property type="match status" value="1"/>
</dbReference>
<dbReference type="InterPro" id="IPR001645">
    <property type="entry name" value="Folylpolyglutamate_synth"/>
</dbReference>
<dbReference type="InterPro" id="IPR036565">
    <property type="entry name" value="Mur-like_cat_sf"/>
</dbReference>
<evidence type="ECO:0000256" key="6">
    <source>
        <dbReference type="ARBA" id="ARBA00022840"/>
    </source>
</evidence>
<comment type="similarity">
    <text evidence="1">Belongs to the folylpolyglutamate synthase family.</text>
</comment>
<evidence type="ECO:0000256" key="1">
    <source>
        <dbReference type="ARBA" id="ARBA00008276"/>
    </source>
</evidence>
<feature type="region of interest" description="Disordered" evidence="10">
    <location>
        <begin position="232"/>
        <end position="252"/>
    </location>
</feature>
<accession>A0ABQ2MNL6</accession>
<evidence type="ECO:0000256" key="3">
    <source>
        <dbReference type="ARBA" id="ARBA00022598"/>
    </source>
</evidence>
<comment type="caution">
    <text evidence="13">The sequence shown here is derived from an EMBL/GenBank/DDBJ whole genome shotgun (WGS) entry which is preliminary data.</text>
</comment>
<keyword evidence="5" id="KW-0547">Nucleotide-binding</keyword>
<evidence type="ECO:0000259" key="11">
    <source>
        <dbReference type="Pfam" id="PF02875"/>
    </source>
</evidence>
<dbReference type="InterPro" id="IPR036615">
    <property type="entry name" value="Mur_ligase_C_dom_sf"/>
</dbReference>
<dbReference type="EMBL" id="BMNG01000016">
    <property type="protein sequence ID" value="GGO55031.1"/>
    <property type="molecule type" value="Genomic_DNA"/>
</dbReference>
<organism evidence="13 14">
    <name type="scientific">Streptomyces lasiicapitis</name>
    <dbReference type="NCBI Taxonomy" id="1923961"/>
    <lineage>
        <taxon>Bacteria</taxon>
        <taxon>Bacillati</taxon>
        <taxon>Actinomycetota</taxon>
        <taxon>Actinomycetes</taxon>
        <taxon>Kitasatosporales</taxon>
        <taxon>Streptomycetaceae</taxon>
        <taxon>Streptomyces</taxon>
    </lineage>
</organism>
<proteinExistence type="inferred from homology"/>
<name>A0ABQ2MNL6_9ACTN</name>
<keyword evidence="7" id="KW-0460">Magnesium</keyword>
<evidence type="ECO:0000256" key="7">
    <source>
        <dbReference type="ARBA" id="ARBA00022842"/>
    </source>
</evidence>
<dbReference type="Proteomes" id="UP000656881">
    <property type="component" value="Unassembled WGS sequence"/>
</dbReference>
<feature type="domain" description="Mur ligase central" evidence="12">
    <location>
        <begin position="43"/>
        <end position="289"/>
    </location>
</feature>
<evidence type="ECO:0000256" key="9">
    <source>
        <dbReference type="ARBA" id="ARBA00047493"/>
    </source>
</evidence>
<evidence type="ECO:0000256" key="4">
    <source>
        <dbReference type="ARBA" id="ARBA00022723"/>
    </source>
</evidence>
<dbReference type="InterPro" id="IPR013221">
    <property type="entry name" value="Mur_ligase_cen"/>
</dbReference>
<reference evidence="14" key="1">
    <citation type="journal article" date="2019" name="Int. J. Syst. Evol. Microbiol.">
        <title>The Global Catalogue of Microorganisms (GCM) 10K type strain sequencing project: providing services to taxonomists for standard genome sequencing and annotation.</title>
        <authorList>
            <consortium name="The Broad Institute Genomics Platform"/>
            <consortium name="The Broad Institute Genome Sequencing Center for Infectious Disease"/>
            <person name="Wu L."/>
            <person name="Ma J."/>
        </authorList>
    </citation>
    <scope>NUCLEOTIDE SEQUENCE [LARGE SCALE GENOMIC DNA]</scope>
    <source>
        <strain evidence="14">CGMCC 4.7349</strain>
    </source>
</reference>
<dbReference type="EC" id="6.3.2.17" evidence="2"/>
<dbReference type="InterPro" id="IPR004101">
    <property type="entry name" value="Mur_ligase_C"/>
</dbReference>
<evidence type="ECO:0000256" key="8">
    <source>
        <dbReference type="ARBA" id="ARBA00030592"/>
    </source>
</evidence>
<sequence>MEYQRARDLTAQRRAVKLPVKNYLPPLLAALDRPDRGLRGILVAGTNGKGSTCAFAVSGLAALGLRVGSMPGPALQEATERIRVNNVPASRIAYAAAYTEVDAAAQRLSDPLDAPALRAAAAAVHYRRVGVDLAVMEASAGGRDTAVNSFDLGVKVITNVALDHTEFLGETYAEIAWAKAGVVRDGDHVILGDLPPEAAASVRRVLAEHSGLTVWRLGEEIQVAAVSSVGAEEAEGEAGAESPGGAEGAEGATARTRLVEVRTPLGVHHDLPCPLRGTHQQRNLALAVAGIDALRARGLVPDFDEHRLRTGLAATTWPGRLELVRPARLDDWSGSVLMDGAHNPHSVAAVLPDIVDIVRKTGAGPTPVLVFAVEGTKAADEMLAELPADWPLVLTRTASQKAADPDHLARLVADRPHVHHAVDVPEALRQAARLTGPDGQIVVIGSLTLVGETRTLLGLPPG</sequence>
<evidence type="ECO:0000256" key="10">
    <source>
        <dbReference type="SAM" id="MobiDB-lite"/>
    </source>
</evidence>
<evidence type="ECO:0000259" key="12">
    <source>
        <dbReference type="Pfam" id="PF08245"/>
    </source>
</evidence>
<comment type="catalytic activity">
    <reaction evidence="9">
        <text>(6S)-5,6,7,8-tetrahydrofolyl-(gamma-L-Glu)(n) + L-glutamate + ATP = (6S)-5,6,7,8-tetrahydrofolyl-(gamma-L-Glu)(n+1) + ADP + phosphate + H(+)</text>
        <dbReference type="Rhea" id="RHEA:10580"/>
        <dbReference type="Rhea" id="RHEA-COMP:14738"/>
        <dbReference type="Rhea" id="RHEA-COMP:14740"/>
        <dbReference type="ChEBI" id="CHEBI:15378"/>
        <dbReference type="ChEBI" id="CHEBI:29985"/>
        <dbReference type="ChEBI" id="CHEBI:30616"/>
        <dbReference type="ChEBI" id="CHEBI:43474"/>
        <dbReference type="ChEBI" id="CHEBI:141005"/>
        <dbReference type="ChEBI" id="CHEBI:456216"/>
        <dbReference type="EC" id="6.3.2.17"/>
    </reaction>
</comment>
<keyword evidence="3" id="KW-0436">Ligase</keyword>
<feature type="compositionally biased region" description="Low complexity" evidence="10">
    <location>
        <begin position="239"/>
        <end position="252"/>
    </location>
</feature>
<keyword evidence="14" id="KW-1185">Reference proteome</keyword>
<dbReference type="PANTHER" id="PTHR11136:SF0">
    <property type="entry name" value="DIHYDROFOLATE SYNTHETASE-RELATED"/>
    <property type="match status" value="1"/>
</dbReference>
<dbReference type="PANTHER" id="PTHR11136">
    <property type="entry name" value="FOLYLPOLYGLUTAMATE SYNTHASE-RELATED"/>
    <property type="match status" value="1"/>
</dbReference>
<feature type="domain" description="Mur ligase C-terminal" evidence="11">
    <location>
        <begin position="319"/>
        <end position="446"/>
    </location>
</feature>
<protein>
    <recommendedName>
        <fullName evidence="2">tetrahydrofolate synthase</fullName>
        <ecNumber evidence="2">6.3.2.17</ecNumber>
    </recommendedName>
    <alternativeName>
        <fullName evidence="8">Tetrahydrofolylpolyglutamate synthase</fullName>
    </alternativeName>
</protein>
<evidence type="ECO:0000313" key="14">
    <source>
        <dbReference type="Proteomes" id="UP000656881"/>
    </source>
</evidence>
<dbReference type="RefSeq" id="WP_189176745.1">
    <property type="nucleotide sequence ID" value="NZ_BMNG01000016.1"/>
</dbReference>